<feature type="chain" id="PRO_5045711775" evidence="1">
    <location>
        <begin position="17"/>
        <end position="417"/>
    </location>
</feature>
<evidence type="ECO:0000313" key="2">
    <source>
        <dbReference type="EMBL" id="KAK2955085.1"/>
    </source>
</evidence>
<sequence length="417" mass="46881">MIPLTFLLCALRASESFSATTEYLKWDSLPNDFCTELHPCHSIDHIFASTRNISTLTKISIEDRATFQNETKISSSRFRNTSSVQKTHALAIGGGEILEGHGTFVLEGSSQMHLAVTLKVTIISDRTPVGTKDQKPYLIKVLSEATLAGTITLYNPRYSSFKEYEALNIPSLCFDESTETGAVVHVDKGKIASTTVVNNYDPEILVYDFIDLSAYSKDEPLNIDDLSTVRTLSGTCLRQSIFRSPTSAYVTLGTISTSRMYNLINKGVTFSYVLGGDVTNSTSSIQREPEWKSIQPALNDVYITGGKLIVSLRDSNYQLYHCSKDKYKVYVSPRRYDQEIELNTNFKQLEYEKTYKQTSPTTCSPVSYLLDKESIRYSLPFDAKVNPEFLEANWVTIKIEGPEKTNYIEYALIKSEL</sequence>
<proteinExistence type="predicted"/>
<evidence type="ECO:0000313" key="3">
    <source>
        <dbReference type="Proteomes" id="UP001281761"/>
    </source>
</evidence>
<comment type="caution">
    <text evidence="2">The sequence shown here is derived from an EMBL/GenBank/DDBJ whole genome shotgun (WGS) entry which is preliminary data.</text>
</comment>
<keyword evidence="3" id="KW-1185">Reference proteome</keyword>
<keyword evidence="1" id="KW-0732">Signal</keyword>
<organism evidence="2 3">
    <name type="scientific">Blattamonas nauphoetae</name>
    <dbReference type="NCBI Taxonomy" id="2049346"/>
    <lineage>
        <taxon>Eukaryota</taxon>
        <taxon>Metamonada</taxon>
        <taxon>Preaxostyla</taxon>
        <taxon>Oxymonadida</taxon>
        <taxon>Blattamonas</taxon>
    </lineage>
</organism>
<evidence type="ECO:0000256" key="1">
    <source>
        <dbReference type="SAM" id="SignalP"/>
    </source>
</evidence>
<name>A0ABQ9XUE1_9EUKA</name>
<gene>
    <name evidence="2" type="ORF">BLNAU_10016</name>
</gene>
<protein>
    <submittedName>
        <fullName evidence="2">Uncharacterized protein</fullName>
    </submittedName>
</protein>
<feature type="signal peptide" evidence="1">
    <location>
        <begin position="1"/>
        <end position="16"/>
    </location>
</feature>
<reference evidence="2 3" key="1">
    <citation type="journal article" date="2022" name="bioRxiv">
        <title>Genomics of Preaxostyla Flagellates Illuminates Evolutionary Transitions and the Path Towards Mitochondrial Loss.</title>
        <authorList>
            <person name="Novak L.V.F."/>
            <person name="Treitli S.C."/>
            <person name="Pyrih J."/>
            <person name="Halakuc P."/>
            <person name="Pipaliya S.V."/>
            <person name="Vacek V."/>
            <person name="Brzon O."/>
            <person name="Soukal P."/>
            <person name="Eme L."/>
            <person name="Dacks J.B."/>
            <person name="Karnkowska A."/>
            <person name="Elias M."/>
            <person name="Hampl V."/>
        </authorList>
    </citation>
    <scope>NUCLEOTIDE SEQUENCE [LARGE SCALE GENOMIC DNA]</scope>
    <source>
        <strain evidence="2">NAU3</strain>
        <tissue evidence="2">Gut</tissue>
    </source>
</reference>
<accession>A0ABQ9XUE1</accession>
<dbReference type="Proteomes" id="UP001281761">
    <property type="component" value="Unassembled WGS sequence"/>
</dbReference>
<dbReference type="EMBL" id="JARBJD010000071">
    <property type="protein sequence ID" value="KAK2955085.1"/>
    <property type="molecule type" value="Genomic_DNA"/>
</dbReference>